<reference evidence="1" key="1">
    <citation type="journal article" date="2019" name="bioRxiv">
        <title>The Genome of the Zebra Mussel, Dreissena polymorpha: A Resource for Invasive Species Research.</title>
        <authorList>
            <person name="McCartney M.A."/>
            <person name="Auch B."/>
            <person name="Kono T."/>
            <person name="Mallez S."/>
            <person name="Zhang Y."/>
            <person name="Obille A."/>
            <person name="Becker A."/>
            <person name="Abrahante J.E."/>
            <person name="Garbe J."/>
            <person name="Badalamenti J.P."/>
            <person name="Herman A."/>
            <person name="Mangelson H."/>
            <person name="Liachko I."/>
            <person name="Sullivan S."/>
            <person name="Sone E.D."/>
            <person name="Koren S."/>
            <person name="Silverstein K.A.T."/>
            <person name="Beckman K.B."/>
            <person name="Gohl D.M."/>
        </authorList>
    </citation>
    <scope>NUCLEOTIDE SEQUENCE</scope>
    <source>
        <strain evidence="1">Duluth1</strain>
        <tissue evidence="1">Whole animal</tissue>
    </source>
</reference>
<comment type="caution">
    <text evidence="1">The sequence shown here is derived from an EMBL/GenBank/DDBJ whole genome shotgun (WGS) entry which is preliminary data.</text>
</comment>
<reference evidence="1" key="2">
    <citation type="submission" date="2020-11" db="EMBL/GenBank/DDBJ databases">
        <authorList>
            <person name="McCartney M.A."/>
            <person name="Auch B."/>
            <person name="Kono T."/>
            <person name="Mallez S."/>
            <person name="Becker A."/>
            <person name="Gohl D.M."/>
            <person name="Silverstein K.A.T."/>
            <person name="Koren S."/>
            <person name="Bechman K.B."/>
            <person name="Herman A."/>
            <person name="Abrahante J.E."/>
            <person name="Garbe J."/>
        </authorList>
    </citation>
    <scope>NUCLEOTIDE SEQUENCE</scope>
    <source>
        <strain evidence="1">Duluth1</strain>
        <tissue evidence="1">Whole animal</tissue>
    </source>
</reference>
<protein>
    <submittedName>
        <fullName evidence="1">Uncharacterized protein</fullName>
    </submittedName>
</protein>
<proteinExistence type="predicted"/>
<evidence type="ECO:0000313" key="1">
    <source>
        <dbReference type="EMBL" id="KAH3797410.1"/>
    </source>
</evidence>
<dbReference type="EMBL" id="JAIWYP010000007">
    <property type="protein sequence ID" value="KAH3797410.1"/>
    <property type="molecule type" value="Genomic_DNA"/>
</dbReference>
<keyword evidence="2" id="KW-1185">Reference proteome</keyword>
<dbReference type="Proteomes" id="UP000828390">
    <property type="component" value="Unassembled WGS sequence"/>
</dbReference>
<sequence length="65" mass="7333">MELAKNEPISIPLTGDNRDIYVAKAKSSHPEDPQSNRDINRWKVDEITTGKQGHEYGLCLSSYQS</sequence>
<accession>A0A9D4FES3</accession>
<name>A0A9D4FES3_DREPO</name>
<dbReference type="AlphaFoldDB" id="A0A9D4FES3"/>
<gene>
    <name evidence="1" type="ORF">DPMN_150991</name>
</gene>
<organism evidence="1 2">
    <name type="scientific">Dreissena polymorpha</name>
    <name type="common">Zebra mussel</name>
    <name type="synonym">Mytilus polymorpha</name>
    <dbReference type="NCBI Taxonomy" id="45954"/>
    <lineage>
        <taxon>Eukaryota</taxon>
        <taxon>Metazoa</taxon>
        <taxon>Spiralia</taxon>
        <taxon>Lophotrochozoa</taxon>
        <taxon>Mollusca</taxon>
        <taxon>Bivalvia</taxon>
        <taxon>Autobranchia</taxon>
        <taxon>Heteroconchia</taxon>
        <taxon>Euheterodonta</taxon>
        <taxon>Imparidentia</taxon>
        <taxon>Neoheterodontei</taxon>
        <taxon>Myida</taxon>
        <taxon>Dreissenoidea</taxon>
        <taxon>Dreissenidae</taxon>
        <taxon>Dreissena</taxon>
    </lineage>
</organism>
<evidence type="ECO:0000313" key="2">
    <source>
        <dbReference type="Proteomes" id="UP000828390"/>
    </source>
</evidence>